<dbReference type="PROSITE" id="PS51257">
    <property type="entry name" value="PROKAR_LIPOPROTEIN"/>
    <property type="match status" value="1"/>
</dbReference>
<gene>
    <name evidence="2" type="ORF">DQQ01_15560</name>
</gene>
<evidence type="ECO:0000313" key="2">
    <source>
        <dbReference type="EMBL" id="AWY99301.1"/>
    </source>
</evidence>
<feature type="transmembrane region" description="Helical" evidence="1">
    <location>
        <begin position="12"/>
        <end position="37"/>
    </location>
</feature>
<keyword evidence="1" id="KW-0472">Membrane</keyword>
<keyword evidence="1" id="KW-0812">Transmembrane</keyword>
<dbReference type="Proteomes" id="UP000250003">
    <property type="component" value="Chromosome"/>
</dbReference>
<dbReference type="EMBL" id="CP030280">
    <property type="protein sequence ID" value="AWY99301.1"/>
    <property type="molecule type" value="Genomic_DNA"/>
</dbReference>
<dbReference type="InterPro" id="IPR032340">
    <property type="entry name" value="DUF4860"/>
</dbReference>
<dbReference type="OrthoDB" id="1863061at2"/>
<dbReference type="Pfam" id="PF16152">
    <property type="entry name" value="DUF4860"/>
    <property type="match status" value="1"/>
</dbReference>
<dbReference type="KEGG" id="blau:DQQ01_15560"/>
<dbReference type="AlphaFoldDB" id="A0A2Z4UE43"/>
<organism evidence="2 3">
    <name type="scientific">Blautia argi</name>
    <dbReference type="NCBI Taxonomy" id="1912897"/>
    <lineage>
        <taxon>Bacteria</taxon>
        <taxon>Bacillati</taxon>
        <taxon>Bacillota</taxon>
        <taxon>Clostridia</taxon>
        <taxon>Lachnospirales</taxon>
        <taxon>Lachnospiraceae</taxon>
        <taxon>Blautia</taxon>
    </lineage>
</organism>
<keyword evidence="3" id="KW-1185">Reference proteome</keyword>
<dbReference type="RefSeq" id="WP_111920742.1">
    <property type="nucleotide sequence ID" value="NZ_CP030280.1"/>
</dbReference>
<protein>
    <recommendedName>
        <fullName evidence="4">DUF4860 domain-containing protein</fullName>
    </recommendedName>
</protein>
<proteinExistence type="predicted"/>
<reference evidence="3" key="1">
    <citation type="submission" date="2018-06" db="EMBL/GenBank/DDBJ databases">
        <title>Description of Blautia argi sp. nov., a new anaerobic isolated from dog feces.</title>
        <authorList>
            <person name="Chang Y.-H."/>
            <person name="Paek J."/>
            <person name="Shin Y."/>
        </authorList>
    </citation>
    <scope>NUCLEOTIDE SEQUENCE [LARGE SCALE GENOMIC DNA]</scope>
    <source>
        <strain evidence="3">KCTC 15426</strain>
    </source>
</reference>
<evidence type="ECO:0008006" key="4">
    <source>
        <dbReference type="Google" id="ProtNLM"/>
    </source>
</evidence>
<keyword evidence="1" id="KW-1133">Transmembrane helix</keyword>
<evidence type="ECO:0000256" key="1">
    <source>
        <dbReference type="SAM" id="Phobius"/>
    </source>
</evidence>
<name>A0A2Z4UE43_9FIRM</name>
<evidence type="ECO:0000313" key="3">
    <source>
        <dbReference type="Proteomes" id="UP000250003"/>
    </source>
</evidence>
<accession>A0A2Z4UE43</accession>
<sequence length="165" mass="18428">MKKKNHTHVTDVLFTLSLFCLFTACAFLVILIGIQVYKTTVSDLEDNYSSKTALSYVTEKLRQHDFAGGVSVTSLEGETALVLADDAEGETYLTYIYPYENALFELSAKEGAAVSRDMGQEILQVQDFSITDKGNGFFELSASDTHEKNLTFLFHLRSEVRQSDT</sequence>